<dbReference type="InterPro" id="IPR036259">
    <property type="entry name" value="MFS_trans_sf"/>
</dbReference>
<keyword evidence="2" id="KW-0472">Membrane</keyword>
<reference evidence="3 4" key="1">
    <citation type="submission" date="2018-03" db="EMBL/GenBank/DDBJ databases">
        <title>Genomic Encyclopedia of Archaeal and Bacterial Type Strains, Phase II (KMG-II): from individual species to whole genera.</title>
        <authorList>
            <person name="Goeker M."/>
        </authorList>
    </citation>
    <scope>NUCLEOTIDE SEQUENCE [LARGE SCALE GENOMIC DNA]</scope>
    <source>
        <strain evidence="3 4">DSM 45312</strain>
    </source>
</reference>
<gene>
    <name evidence="3" type="ORF">CLV63_102110</name>
</gene>
<keyword evidence="2" id="KW-0812">Transmembrane</keyword>
<keyword evidence="4" id="KW-1185">Reference proteome</keyword>
<comment type="caution">
    <text evidence="3">The sequence shown here is derived from an EMBL/GenBank/DDBJ whole genome shotgun (WGS) entry which is preliminary data.</text>
</comment>
<feature type="region of interest" description="Disordered" evidence="1">
    <location>
        <begin position="1"/>
        <end position="28"/>
    </location>
</feature>
<name>A0A2P8DRY1_9ACTN</name>
<dbReference type="AlphaFoldDB" id="A0A2P8DRY1"/>
<evidence type="ECO:0000313" key="4">
    <source>
        <dbReference type="Proteomes" id="UP000240542"/>
    </source>
</evidence>
<evidence type="ECO:0000313" key="3">
    <source>
        <dbReference type="EMBL" id="PSK99983.1"/>
    </source>
</evidence>
<evidence type="ECO:0000256" key="1">
    <source>
        <dbReference type="SAM" id="MobiDB-lite"/>
    </source>
</evidence>
<dbReference type="Proteomes" id="UP000240542">
    <property type="component" value="Unassembled WGS sequence"/>
</dbReference>
<feature type="compositionally biased region" description="Basic and acidic residues" evidence="1">
    <location>
        <begin position="14"/>
        <end position="25"/>
    </location>
</feature>
<evidence type="ECO:0000256" key="2">
    <source>
        <dbReference type="SAM" id="Phobius"/>
    </source>
</evidence>
<proteinExistence type="predicted"/>
<feature type="transmembrane region" description="Helical" evidence="2">
    <location>
        <begin position="127"/>
        <end position="149"/>
    </location>
</feature>
<feature type="transmembrane region" description="Helical" evidence="2">
    <location>
        <begin position="102"/>
        <end position="121"/>
    </location>
</feature>
<dbReference type="SUPFAM" id="SSF103473">
    <property type="entry name" value="MFS general substrate transporter"/>
    <property type="match status" value="1"/>
</dbReference>
<sequence>MTAPADGTAAHGLSPDEGRDDERRSPAHCGACRGARPLLTGLLWLVVDPTAGGFSASLLGAFLLIGTGLGLSAVNATAMAVRDSAEGEAGLLSGLINTAQQLGGAVGLAALAGVAIGAARTETGAGISFPTAFTGAAALITTAIALSLIPAAATRSAPDTAGAR</sequence>
<protein>
    <recommendedName>
        <fullName evidence="5">MFS transporter</fullName>
    </recommendedName>
</protein>
<dbReference type="RefSeq" id="WP_211301131.1">
    <property type="nucleotide sequence ID" value="NZ_PYGA01000002.1"/>
</dbReference>
<accession>A0A2P8DRY1</accession>
<feature type="transmembrane region" description="Helical" evidence="2">
    <location>
        <begin position="58"/>
        <end position="81"/>
    </location>
</feature>
<organism evidence="3 4">
    <name type="scientific">Murinocardiopsis flavida</name>
    <dbReference type="NCBI Taxonomy" id="645275"/>
    <lineage>
        <taxon>Bacteria</taxon>
        <taxon>Bacillati</taxon>
        <taxon>Actinomycetota</taxon>
        <taxon>Actinomycetes</taxon>
        <taxon>Streptosporangiales</taxon>
        <taxon>Nocardiopsidaceae</taxon>
        <taxon>Murinocardiopsis</taxon>
    </lineage>
</organism>
<evidence type="ECO:0008006" key="5">
    <source>
        <dbReference type="Google" id="ProtNLM"/>
    </source>
</evidence>
<keyword evidence="2" id="KW-1133">Transmembrane helix</keyword>
<dbReference type="EMBL" id="PYGA01000002">
    <property type="protein sequence ID" value="PSK99983.1"/>
    <property type="molecule type" value="Genomic_DNA"/>
</dbReference>